<evidence type="ECO:0000256" key="3">
    <source>
        <dbReference type="ARBA" id="ARBA00022989"/>
    </source>
</evidence>
<feature type="transmembrane region" description="Helical" evidence="6">
    <location>
        <begin position="211"/>
        <end position="232"/>
    </location>
</feature>
<evidence type="ECO:0000256" key="2">
    <source>
        <dbReference type="ARBA" id="ARBA00022692"/>
    </source>
</evidence>
<dbReference type="OrthoDB" id="1735926at2759"/>
<name>A0A0M9VTP1_ESCWE</name>
<protein>
    <submittedName>
        <fullName evidence="8">Putative transporter</fullName>
    </submittedName>
</protein>
<evidence type="ECO:0000256" key="5">
    <source>
        <dbReference type="SAM" id="MobiDB-lite"/>
    </source>
</evidence>
<feature type="transmembrane region" description="Helical" evidence="6">
    <location>
        <begin position="401"/>
        <end position="422"/>
    </location>
</feature>
<keyword evidence="3 6" id="KW-1133">Transmembrane helix</keyword>
<dbReference type="InterPro" id="IPR003020">
    <property type="entry name" value="HCO3_transpt_euk"/>
</dbReference>
<accession>A0A0M9VTP1</accession>
<feature type="transmembrane region" description="Helical" evidence="6">
    <location>
        <begin position="363"/>
        <end position="380"/>
    </location>
</feature>
<dbReference type="Pfam" id="PF00955">
    <property type="entry name" value="HCO3_cotransp"/>
    <property type="match status" value="3"/>
</dbReference>
<reference evidence="8 9" key="1">
    <citation type="submission" date="2015-07" db="EMBL/GenBank/DDBJ databases">
        <title>The genome of the fungus Escovopsis weberi, a specialized disease agent of ant agriculture.</title>
        <authorList>
            <person name="de Man T.J."/>
            <person name="Stajich J.E."/>
            <person name="Kubicek C.P."/>
            <person name="Chenthamara K."/>
            <person name="Atanasova L."/>
            <person name="Druzhinina I.S."/>
            <person name="Birnbaum S."/>
            <person name="Barribeau S.M."/>
            <person name="Teiling C."/>
            <person name="Suen G."/>
            <person name="Currie C."/>
            <person name="Gerardo N.M."/>
        </authorList>
    </citation>
    <scope>NUCLEOTIDE SEQUENCE [LARGE SCALE GENOMIC DNA]</scope>
</reference>
<keyword evidence="9" id="KW-1185">Reference proteome</keyword>
<dbReference type="STRING" id="150374.A0A0M9VTP1"/>
<dbReference type="InterPro" id="IPR011531">
    <property type="entry name" value="HCO3_transpt-like_TM_dom"/>
</dbReference>
<keyword evidence="2 6" id="KW-0812">Transmembrane</keyword>
<dbReference type="GO" id="GO:0005452">
    <property type="term" value="F:solute:inorganic anion antiporter activity"/>
    <property type="evidence" value="ECO:0007669"/>
    <property type="project" value="InterPro"/>
</dbReference>
<dbReference type="GO" id="GO:0006820">
    <property type="term" value="P:monoatomic anion transport"/>
    <property type="evidence" value="ECO:0007669"/>
    <property type="project" value="InterPro"/>
</dbReference>
<evidence type="ECO:0000256" key="1">
    <source>
        <dbReference type="ARBA" id="ARBA00004141"/>
    </source>
</evidence>
<keyword evidence="4 6" id="KW-0472">Membrane</keyword>
<feature type="region of interest" description="Disordered" evidence="5">
    <location>
        <begin position="1"/>
        <end position="69"/>
    </location>
</feature>
<dbReference type="PANTHER" id="PTHR11453">
    <property type="entry name" value="ANION EXCHANGE PROTEIN"/>
    <property type="match status" value="1"/>
</dbReference>
<dbReference type="Proteomes" id="UP000053831">
    <property type="component" value="Unassembled WGS sequence"/>
</dbReference>
<comment type="caution">
    <text evidence="8">The sequence shown here is derived from an EMBL/GenBank/DDBJ whole genome shotgun (WGS) entry which is preliminary data.</text>
</comment>
<feature type="compositionally biased region" description="Basic and acidic residues" evidence="5">
    <location>
        <begin position="59"/>
        <end position="69"/>
    </location>
</feature>
<evidence type="ECO:0000256" key="4">
    <source>
        <dbReference type="ARBA" id="ARBA00023136"/>
    </source>
</evidence>
<feature type="region of interest" description="Disordered" evidence="5">
    <location>
        <begin position="600"/>
        <end position="686"/>
    </location>
</feature>
<dbReference type="Gene3D" id="1.10.287.570">
    <property type="entry name" value="Helical hairpin bin"/>
    <property type="match status" value="1"/>
</dbReference>
<feature type="domain" description="Bicarbonate transporter-like transmembrane" evidence="7">
    <location>
        <begin position="272"/>
        <end position="599"/>
    </location>
</feature>
<dbReference type="GO" id="GO:0005886">
    <property type="term" value="C:plasma membrane"/>
    <property type="evidence" value="ECO:0007669"/>
    <property type="project" value="TreeGrafter"/>
</dbReference>
<dbReference type="GO" id="GO:0080139">
    <property type="term" value="F:borate efflux transmembrane transporter activity"/>
    <property type="evidence" value="ECO:0007669"/>
    <property type="project" value="TreeGrafter"/>
</dbReference>
<proteinExistence type="predicted"/>
<sequence>MAAASSGDWSGASSSRGALPPSASSYDSPRPSSKHSTKASPPPTARDTVDEPGTGDSTRSPDDRDPDEKPEAWWSIHLCRGMVNDVRRRAPYYLDDWLDAWDYRVVPATVYMYFAKCVSTHSFNDDDEEKDEGRGADPFRSILPALAFSLDMFQNTNSHYGVNEVLLASVLGSVVFALFAAQPLVIVGVTGPITVFNYTVYDIMRDTGVDYLGFMGWIGIWALILHWMLAVTNSCNWLRWVTRFPCDVFGFYVAFIYLQKGIQVLERLGDDEAFYLSIVAALLVFIVAYLCGVVGKSSLFKNPIRVFLKDYGTPLTIIFFTGFVHIGRMRDVHLKVLPTSASFKPTADRDWVVDFYHLDAKQVFTALPFAILLTVLFWFDHNVSSLIAQGSEFPLRKPAGFHWDLFLLGCTTGVAAVLGLPFPNGLIPQAPFHTQSLCVSELVKEVDAKGAEKAGQASRTTHVVEQRVSNLAQGLLTLGTMSGPLLVVLHLVPQGVLAGLFFVMGVQALEANGITDKLLFLLRDRHLTPAGHPLEAVRRRSMIWLFVAVELLGFGATFAITQTIAAIGFPVMILLLIPVRALLLPRIFRPEELEALDEPTASDFTMEGIGGAWGGRREDRQQVHPGRTSGKGGPGGAPAPAPLKGGGPREGSSDVMELGRAQSSSAGMPSVGRRPSHARRGSFGEA</sequence>
<evidence type="ECO:0000259" key="7">
    <source>
        <dbReference type="Pfam" id="PF00955"/>
    </source>
</evidence>
<evidence type="ECO:0000313" key="8">
    <source>
        <dbReference type="EMBL" id="KOS19019.1"/>
    </source>
</evidence>
<feature type="transmembrane region" description="Helical" evidence="6">
    <location>
        <begin position="306"/>
        <end position="326"/>
    </location>
</feature>
<comment type="subcellular location">
    <subcellularLocation>
        <location evidence="1">Membrane</location>
        <topology evidence="1">Multi-pass membrane protein</topology>
    </subcellularLocation>
</comment>
<feature type="transmembrane region" description="Helical" evidence="6">
    <location>
        <begin position="542"/>
        <end position="560"/>
    </location>
</feature>
<feature type="transmembrane region" description="Helical" evidence="6">
    <location>
        <begin position="485"/>
        <end position="509"/>
    </location>
</feature>
<evidence type="ECO:0000256" key="6">
    <source>
        <dbReference type="SAM" id="Phobius"/>
    </source>
</evidence>
<organism evidence="8 9">
    <name type="scientific">Escovopsis weberi</name>
    <dbReference type="NCBI Taxonomy" id="150374"/>
    <lineage>
        <taxon>Eukaryota</taxon>
        <taxon>Fungi</taxon>
        <taxon>Dikarya</taxon>
        <taxon>Ascomycota</taxon>
        <taxon>Pezizomycotina</taxon>
        <taxon>Sordariomycetes</taxon>
        <taxon>Hypocreomycetidae</taxon>
        <taxon>Hypocreales</taxon>
        <taxon>Hypocreaceae</taxon>
        <taxon>Escovopsis</taxon>
    </lineage>
</organism>
<gene>
    <name evidence="8" type="ORF">ESCO_000371</name>
</gene>
<feature type="domain" description="Bicarbonate transporter-like transmembrane" evidence="7">
    <location>
        <begin position="141"/>
        <end position="265"/>
    </location>
</feature>
<feature type="transmembrane region" description="Helical" evidence="6">
    <location>
        <begin position="165"/>
        <end position="191"/>
    </location>
</feature>
<feature type="domain" description="Bicarbonate transporter-like transmembrane" evidence="7">
    <location>
        <begin position="78"/>
        <end position="120"/>
    </location>
</feature>
<feature type="transmembrane region" description="Helical" evidence="6">
    <location>
        <begin position="244"/>
        <end position="262"/>
    </location>
</feature>
<evidence type="ECO:0000313" key="9">
    <source>
        <dbReference type="Proteomes" id="UP000053831"/>
    </source>
</evidence>
<feature type="compositionally biased region" description="Low complexity" evidence="5">
    <location>
        <begin position="1"/>
        <end position="31"/>
    </location>
</feature>
<dbReference type="EMBL" id="LGSR01000020">
    <property type="protein sequence ID" value="KOS19019.1"/>
    <property type="molecule type" value="Genomic_DNA"/>
</dbReference>
<dbReference type="GO" id="GO:0050801">
    <property type="term" value="P:monoatomic ion homeostasis"/>
    <property type="evidence" value="ECO:0007669"/>
    <property type="project" value="TreeGrafter"/>
</dbReference>
<dbReference type="GO" id="GO:0000324">
    <property type="term" value="C:fungal-type vacuole"/>
    <property type="evidence" value="ECO:0007669"/>
    <property type="project" value="TreeGrafter"/>
</dbReference>
<feature type="transmembrane region" description="Helical" evidence="6">
    <location>
        <begin position="274"/>
        <end position="294"/>
    </location>
</feature>
<dbReference type="AlphaFoldDB" id="A0A0M9VTP1"/>
<dbReference type="PANTHER" id="PTHR11453:SF82">
    <property type="entry name" value="BORON TRANSPORTER 1"/>
    <property type="match status" value="1"/>
</dbReference>